<gene>
    <name evidence="3" type="ORF">LTRI10_LOCUS48869</name>
</gene>
<evidence type="ECO:0000256" key="2">
    <source>
        <dbReference type="SAM" id="SignalP"/>
    </source>
</evidence>
<dbReference type="Proteomes" id="UP001497516">
    <property type="component" value="Chromosome 8"/>
</dbReference>
<protein>
    <submittedName>
        <fullName evidence="3">Uncharacterized protein</fullName>
    </submittedName>
</protein>
<feature type="signal peptide" evidence="2">
    <location>
        <begin position="1"/>
        <end position="23"/>
    </location>
</feature>
<proteinExistence type="predicted"/>
<feature type="chain" id="PRO_5043359895" evidence="2">
    <location>
        <begin position="24"/>
        <end position="124"/>
    </location>
</feature>
<organism evidence="3 4">
    <name type="scientific">Linum trigynum</name>
    <dbReference type="NCBI Taxonomy" id="586398"/>
    <lineage>
        <taxon>Eukaryota</taxon>
        <taxon>Viridiplantae</taxon>
        <taxon>Streptophyta</taxon>
        <taxon>Embryophyta</taxon>
        <taxon>Tracheophyta</taxon>
        <taxon>Spermatophyta</taxon>
        <taxon>Magnoliopsida</taxon>
        <taxon>eudicotyledons</taxon>
        <taxon>Gunneridae</taxon>
        <taxon>Pentapetalae</taxon>
        <taxon>rosids</taxon>
        <taxon>fabids</taxon>
        <taxon>Malpighiales</taxon>
        <taxon>Linaceae</taxon>
        <taxon>Linum</taxon>
    </lineage>
</organism>
<keyword evidence="4" id="KW-1185">Reference proteome</keyword>
<feature type="region of interest" description="Disordered" evidence="1">
    <location>
        <begin position="53"/>
        <end position="94"/>
    </location>
</feature>
<name>A0AAV2GF72_9ROSI</name>
<evidence type="ECO:0000256" key="1">
    <source>
        <dbReference type="SAM" id="MobiDB-lite"/>
    </source>
</evidence>
<evidence type="ECO:0000313" key="4">
    <source>
        <dbReference type="Proteomes" id="UP001497516"/>
    </source>
</evidence>
<accession>A0AAV2GF72</accession>
<sequence>MDHISSLTLSFLLQLLTPQGAIGATFTFSNICDFKIGRGFWLMPAALSPEAPDSSLWKAQPAPSNLPRTGRGDFGCQPTAHSTTQALGPAAPTTAGRVSSIATVSAPPTATLVEFTLGTSVQDF</sequence>
<dbReference type="AlphaFoldDB" id="A0AAV2GF72"/>
<reference evidence="3 4" key="1">
    <citation type="submission" date="2024-04" db="EMBL/GenBank/DDBJ databases">
        <authorList>
            <person name="Fracassetti M."/>
        </authorList>
    </citation>
    <scope>NUCLEOTIDE SEQUENCE [LARGE SCALE GENOMIC DNA]</scope>
</reference>
<dbReference type="EMBL" id="OZ034821">
    <property type="protein sequence ID" value="CAL1409365.1"/>
    <property type="molecule type" value="Genomic_DNA"/>
</dbReference>
<keyword evidence="2" id="KW-0732">Signal</keyword>
<evidence type="ECO:0000313" key="3">
    <source>
        <dbReference type="EMBL" id="CAL1409365.1"/>
    </source>
</evidence>